<feature type="region of interest" description="Disordered" evidence="1">
    <location>
        <begin position="42"/>
        <end position="99"/>
    </location>
</feature>
<feature type="compositionally biased region" description="Basic and acidic residues" evidence="1">
    <location>
        <begin position="70"/>
        <end position="89"/>
    </location>
</feature>
<evidence type="ECO:0000256" key="1">
    <source>
        <dbReference type="SAM" id="MobiDB-lite"/>
    </source>
</evidence>
<feature type="compositionally biased region" description="Basic residues" evidence="1">
    <location>
        <begin position="45"/>
        <end position="69"/>
    </location>
</feature>
<accession>A0A6J4J736</accession>
<dbReference type="AlphaFoldDB" id="A0A6J4J736"/>
<name>A0A6J4J736_9ACTN</name>
<feature type="non-terminal residue" evidence="2">
    <location>
        <position position="1"/>
    </location>
</feature>
<protein>
    <submittedName>
        <fullName evidence="2">Uncharacterized protein</fullName>
    </submittedName>
</protein>
<evidence type="ECO:0000313" key="2">
    <source>
        <dbReference type="EMBL" id="CAA9271302.1"/>
    </source>
</evidence>
<gene>
    <name evidence="2" type="ORF">AVDCRST_MAG57-3208</name>
</gene>
<reference evidence="2" key="1">
    <citation type="submission" date="2020-02" db="EMBL/GenBank/DDBJ databases">
        <authorList>
            <person name="Meier V. D."/>
        </authorList>
    </citation>
    <scope>NUCLEOTIDE SEQUENCE</scope>
    <source>
        <strain evidence="2">AVDCRST_MAG57</strain>
    </source>
</reference>
<sequence length="99" mass="11298">EQESQAVRLPGGQGPGRRPYGRHLRVGAGAVCHRLRLPPSPVRRLLGHRRGPGRRPHRSRQLRRGLRLLRAVDRRRARLDPARPRERCEPAVPGAPRRL</sequence>
<organism evidence="2">
    <name type="scientific">uncultured Blastococcus sp</name>
    <dbReference type="NCBI Taxonomy" id="217144"/>
    <lineage>
        <taxon>Bacteria</taxon>
        <taxon>Bacillati</taxon>
        <taxon>Actinomycetota</taxon>
        <taxon>Actinomycetes</taxon>
        <taxon>Geodermatophilales</taxon>
        <taxon>Geodermatophilaceae</taxon>
        <taxon>Blastococcus</taxon>
        <taxon>environmental samples</taxon>
    </lineage>
</organism>
<dbReference type="EMBL" id="CADCTI010000260">
    <property type="protein sequence ID" value="CAA9271302.1"/>
    <property type="molecule type" value="Genomic_DNA"/>
</dbReference>
<feature type="region of interest" description="Disordered" evidence="1">
    <location>
        <begin position="1"/>
        <end position="21"/>
    </location>
</feature>
<proteinExistence type="predicted"/>
<feature type="non-terminal residue" evidence="2">
    <location>
        <position position="99"/>
    </location>
</feature>